<gene>
    <name evidence="2" type="ORF">ACFSAU_07615</name>
</gene>
<evidence type="ECO:0000256" key="1">
    <source>
        <dbReference type="SAM" id="Phobius"/>
    </source>
</evidence>
<reference evidence="2 3" key="1">
    <citation type="journal article" date="2019" name="Int. J. Syst. Evol. Microbiol.">
        <title>The Global Catalogue of Microorganisms (GCM) 10K type strain sequencing project: providing services to taxonomists for standard genome sequencing and annotation.</title>
        <authorList>
            <consortium name="The Broad Institute Genomics Platform"/>
            <consortium name="The Broad Institute Genome Sequencing Center for Infectious Disease"/>
            <person name="Wu L."/>
            <person name="Ma J."/>
        </authorList>
    </citation>
    <scope>NUCLEOTIDE SEQUENCE [LARGE SCALE GENOMIC DNA]</scope>
    <source>
        <strain evidence="2 3">CGMCC 1.12859</strain>
    </source>
</reference>
<feature type="transmembrane region" description="Helical" evidence="1">
    <location>
        <begin position="86"/>
        <end position="103"/>
    </location>
</feature>
<proteinExistence type="predicted"/>
<protein>
    <recommendedName>
        <fullName evidence="4">TIGR04206 family protein</fullName>
    </recommendedName>
</protein>
<feature type="transmembrane region" description="Helical" evidence="1">
    <location>
        <begin position="62"/>
        <end position="80"/>
    </location>
</feature>
<comment type="caution">
    <text evidence="2">The sequence shown here is derived from an EMBL/GenBank/DDBJ whole genome shotgun (WGS) entry which is preliminary data.</text>
</comment>
<dbReference type="EMBL" id="JBHUCZ010000003">
    <property type="protein sequence ID" value="MFD1567357.1"/>
    <property type="molecule type" value="Genomic_DNA"/>
</dbReference>
<feature type="transmembrane region" description="Helical" evidence="1">
    <location>
        <begin position="39"/>
        <end position="57"/>
    </location>
</feature>
<evidence type="ECO:0000313" key="3">
    <source>
        <dbReference type="Proteomes" id="UP001597139"/>
    </source>
</evidence>
<evidence type="ECO:0008006" key="4">
    <source>
        <dbReference type="Google" id="ProtNLM"/>
    </source>
</evidence>
<keyword evidence="3" id="KW-1185">Reference proteome</keyword>
<dbReference type="RefSeq" id="WP_267646332.1">
    <property type="nucleotide sequence ID" value="NZ_JANHGR010000001.1"/>
</dbReference>
<keyword evidence="1" id="KW-0812">Transmembrane</keyword>
<keyword evidence="1" id="KW-0472">Membrane</keyword>
<name>A0ABD6BQJ2_9EURY</name>
<organism evidence="2 3">
    <name type="scientific">Halolamina litorea</name>
    <dbReference type="NCBI Taxonomy" id="1515593"/>
    <lineage>
        <taxon>Archaea</taxon>
        <taxon>Methanobacteriati</taxon>
        <taxon>Methanobacteriota</taxon>
        <taxon>Stenosarchaea group</taxon>
        <taxon>Halobacteria</taxon>
        <taxon>Halobacteriales</taxon>
        <taxon>Haloferacaceae</taxon>
    </lineage>
</organism>
<evidence type="ECO:0000313" key="2">
    <source>
        <dbReference type="EMBL" id="MFD1567357.1"/>
    </source>
</evidence>
<sequence>MSERSERIRPKLLAGVLVVIVVATYVEFVWLGSPTVYDVALWLLVVPLLLSFAVSGVEDHRLYRPLLSAAIAAIGVLQYLDGEWRILAAAFVLSGLFGLFGELRDRGGSGT</sequence>
<dbReference type="Proteomes" id="UP001597139">
    <property type="component" value="Unassembled WGS sequence"/>
</dbReference>
<dbReference type="AlphaFoldDB" id="A0ABD6BQJ2"/>
<keyword evidence="1" id="KW-1133">Transmembrane helix</keyword>
<feature type="transmembrane region" description="Helical" evidence="1">
    <location>
        <begin position="12"/>
        <end position="33"/>
    </location>
</feature>
<accession>A0ABD6BQJ2</accession>